<dbReference type="InterPro" id="IPR017916">
    <property type="entry name" value="SB_dom"/>
</dbReference>
<evidence type="ECO:0000313" key="11">
    <source>
        <dbReference type="EMBL" id="PFH54388.1"/>
    </source>
</evidence>
<evidence type="ECO:0000256" key="3">
    <source>
        <dbReference type="ARBA" id="ARBA00022448"/>
    </source>
</evidence>
<dbReference type="InterPro" id="IPR052070">
    <property type="entry name" value="ESCRT-I_UEV_domain"/>
</dbReference>
<reference evidence="11 12" key="1">
    <citation type="submission" date="2014-02" db="EMBL/GenBank/DDBJ databases">
        <title>Transposable element dynamics among asymbiotic and ectomycorrhizal Amanita fungi.</title>
        <authorList>
            <consortium name="DOE Joint Genome Institute"/>
            <person name="Hess J."/>
            <person name="Skrede I."/>
            <person name="Wolfe B."/>
            <person name="LaButti K."/>
            <person name="Ohm R.A."/>
            <person name="Grigoriev I.V."/>
            <person name="Pringle A."/>
        </authorList>
    </citation>
    <scope>NUCLEOTIDE SEQUENCE [LARGE SCALE GENOMIC DNA]</scope>
    <source>
        <strain evidence="11 12">SKay4041</strain>
    </source>
</reference>
<dbReference type="SUPFAM" id="SSF140111">
    <property type="entry name" value="Endosomal sorting complex assembly domain"/>
    <property type="match status" value="1"/>
</dbReference>
<dbReference type="STRING" id="703135.A0A2A9NW82"/>
<dbReference type="PROSITE" id="PS51322">
    <property type="entry name" value="UEV"/>
    <property type="match status" value="1"/>
</dbReference>
<dbReference type="InterPro" id="IPR008883">
    <property type="entry name" value="UEV_N"/>
</dbReference>
<dbReference type="Gene3D" id="3.10.110.10">
    <property type="entry name" value="Ubiquitin Conjugating Enzyme"/>
    <property type="match status" value="1"/>
</dbReference>
<evidence type="ECO:0000259" key="10">
    <source>
        <dbReference type="PROSITE" id="PS51322"/>
    </source>
</evidence>
<dbReference type="GO" id="GO:0043130">
    <property type="term" value="F:ubiquitin binding"/>
    <property type="evidence" value="ECO:0007669"/>
    <property type="project" value="TreeGrafter"/>
</dbReference>
<evidence type="ECO:0000256" key="8">
    <source>
        <dbReference type="SAM" id="MobiDB-lite"/>
    </source>
</evidence>
<dbReference type="EMBL" id="KZ301970">
    <property type="protein sequence ID" value="PFH54388.1"/>
    <property type="molecule type" value="Genomic_DNA"/>
</dbReference>
<keyword evidence="6" id="KW-0175">Coiled coil</keyword>
<evidence type="ECO:0000259" key="9">
    <source>
        <dbReference type="PROSITE" id="PS51312"/>
    </source>
</evidence>
<feature type="domain" description="UEV" evidence="10">
    <location>
        <begin position="6"/>
        <end position="151"/>
    </location>
</feature>
<dbReference type="Pfam" id="PF05743">
    <property type="entry name" value="UEV"/>
    <property type="match status" value="1"/>
</dbReference>
<organism evidence="11 12">
    <name type="scientific">Amanita thiersii Skay4041</name>
    <dbReference type="NCBI Taxonomy" id="703135"/>
    <lineage>
        <taxon>Eukaryota</taxon>
        <taxon>Fungi</taxon>
        <taxon>Dikarya</taxon>
        <taxon>Basidiomycota</taxon>
        <taxon>Agaricomycotina</taxon>
        <taxon>Agaricomycetes</taxon>
        <taxon>Agaricomycetidae</taxon>
        <taxon>Agaricales</taxon>
        <taxon>Pluteineae</taxon>
        <taxon>Amanitaceae</taxon>
        <taxon>Amanita</taxon>
    </lineage>
</organism>
<dbReference type="AlphaFoldDB" id="A0A2A9NW82"/>
<dbReference type="GO" id="GO:0000813">
    <property type="term" value="C:ESCRT I complex"/>
    <property type="evidence" value="ECO:0007669"/>
    <property type="project" value="TreeGrafter"/>
</dbReference>
<keyword evidence="12" id="KW-1185">Reference proteome</keyword>
<evidence type="ECO:0000256" key="7">
    <source>
        <dbReference type="PROSITE-ProRule" id="PRU00644"/>
    </source>
</evidence>
<dbReference type="Proteomes" id="UP000242287">
    <property type="component" value="Unassembled WGS sequence"/>
</dbReference>
<keyword evidence="4" id="KW-0967">Endosome</keyword>
<evidence type="ECO:0008006" key="13">
    <source>
        <dbReference type="Google" id="ProtNLM"/>
    </source>
</evidence>
<name>A0A2A9NW82_9AGAR</name>
<evidence type="ECO:0000256" key="1">
    <source>
        <dbReference type="ARBA" id="ARBA00004177"/>
    </source>
</evidence>
<keyword evidence="3 7" id="KW-0813">Transport</keyword>
<proteinExistence type="inferred from homology"/>
<dbReference type="InterPro" id="IPR016135">
    <property type="entry name" value="UBQ-conjugating_enzyme/RWD"/>
</dbReference>
<comment type="similarity">
    <text evidence="2">Belongs to the ubiquitin-conjugating enzyme family. UEV subfamily.</text>
</comment>
<dbReference type="PANTHER" id="PTHR23306:SF3">
    <property type="entry name" value="TUMOR SUPPRESSOR PROTEIN 101"/>
    <property type="match status" value="1"/>
</dbReference>
<evidence type="ECO:0000256" key="2">
    <source>
        <dbReference type="ARBA" id="ARBA00009594"/>
    </source>
</evidence>
<dbReference type="GO" id="GO:0043162">
    <property type="term" value="P:ubiquitin-dependent protein catabolic process via the multivesicular body sorting pathway"/>
    <property type="evidence" value="ECO:0007669"/>
    <property type="project" value="UniProtKB-ARBA"/>
</dbReference>
<keyword evidence="5 7" id="KW-0653">Protein transport</keyword>
<accession>A0A2A9NW82</accession>
<dbReference type="PROSITE" id="PS51312">
    <property type="entry name" value="SB"/>
    <property type="match status" value="1"/>
</dbReference>
<protein>
    <recommendedName>
        <fullName evidence="13">UEV domain-containing protein</fullName>
    </recommendedName>
</protein>
<sequence length="438" mass="48914">MSSSQALTHRWLRQNLHSYPDKDRVFTDIDAVLTRYITLRPKLDIYTYDDGRTQLMLCVHGVLPISFRHASYNIPIALWIPRDYPKLPPLAYVVPTNDMLVRPGKFVDVSGKCEPEYIRNWQRKSEGCNLIALLEAMQDHFSREPPFLTLLSSCSLRVADKATPSPSSVSSITHDRPALPPKPPTPHSTSPSSSSSTTSSQARYGSSPVQRFPDNPARPIWLSCTRSHFSIPPPRITGAVASPPVMDLLDEDSPDVQPLALAPPRPPNPELLHLHARVHEKLKVEVDSLTGALALDAERLRALQADLLAGEPAIRDEMARLEAVRDVCRNVGGRMRDTVSQVETNLAEIRRKGDPEIDEMVCATTIVHNQLINLVAEDNAIEDTIYQLHRALNAGCVDLERFLRTTRVLAEEQFMKRALIEKITTGLSLDPSNRSGWS</sequence>
<dbReference type="OrthoDB" id="306304at2759"/>
<comment type="subcellular location">
    <subcellularLocation>
        <location evidence="1">Endosome</location>
    </subcellularLocation>
</comment>
<dbReference type="GO" id="GO:0072666">
    <property type="term" value="P:establishment of protein localization to vacuole"/>
    <property type="evidence" value="ECO:0007669"/>
    <property type="project" value="UniProtKB-ARBA"/>
</dbReference>
<dbReference type="PANTHER" id="PTHR23306">
    <property type="entry name" value="TUMOR SUSCEPTIBILITY GENE 101 PROTEIN-RELATED"/>
    <property type="match status" value="1"/>
</dbReference>
<dbReference type="Gene3D" id="6.10.140.820">
    <property type="match status" value="1"/>
</dbReference>
<dbReference type="CDD" id="cd11685">
    <property type="entry name" value="UEV_TSG101-like"/>
    <property type="match status" value="1"/>
</dbReference>
<dbReference type="InterPro" id="IPR037202">
    <property type="entry name" value="ESCRT_assembly_dom"/>
</dbReference>
<dbReference type="SUPFAM" id="SSF54495">
    <property type="entry name" value="UBC-like"/>
    <property type="match status" value="1"/>
</dbReference>
<feature type="compositionally biased region" description="Low complexity" evidence="8">
    <location>
        <begin position="187"/>
        <end position="200"/>
    </location>
</feature>
<evidence type="ECO:0000256" key="6">
    <source>
        <dbReference type="ARBA" id="ARBA00023054"/>
    </source>
</evidence>
<feature type="region of interest" description="Disordered" evidence="8">
    <location>
        <begin position="163"/>
        <end position="213"/>
    </location>
</feature>
<feature type="domain" description="SB" evidence="9">
    <location>
        <begin position="365"/>
        <end position="433"/>
    </location>
</feature>
<gene>
    <name evidence="11" type="ORF">AMATHDRAFT_72876</name>
</gene>
<evidence type="ECO:0000313" key="12">
    <source>
        <dbReference type="Proteomes" id="UP000242287"/>
    </source>
</evidence>
<evidence type="ECO:0000256" key="4">
    <source>
        <dbReference type="ARBA" id="ARBA00022753"/>
    </source>
</evidence>
<dbReference type="Pfam" id="PF09454">
    <property type="entry name" value="Vps23_core"/>
    <property type="match status" value="1"/>
</dbReference>
<dbReference type="GO" id="GO:0006886">
    <property type="term" value="P:intracellular protein transport"/>
    <property type="evidence" value="ECO:0007669"/>
    <property type="project" value="UniProtKB-ARBA"/>
</dbReference>
<evidence type="ECO:0000256" key="5">
    <source>
        <dbReference type="ARBA" id="ARBA00022927"/>
    </source>
</evidence>